<gene>
    <name evidence="1" type="ORF">MPEBLZ_03142</name>
</gene>
<name>A0A0P8A2L1_9EURY</name>
<dbReference type="SUPFAM" id="SSF48452">
    <property type="entry name" value="TPR-like"/>
    <property type="match status" value="5"/>
</dbReference>
<dbReference type="SUPFAM" id="SSF52540">
    <property type="entry name" value="P-loop containing nucleoside triphosphate hydrolases"/>
    <property type="match status" value="1"/>
</dbReference>
<organism evidence="1 2">
    <name type="scientific">Candidatus Methanoperedens nitratireducens</name>
    <dbReference type="NCBI Taxonomy" id="1392998"/>
    <lineage>
        <taxon>Archaea</taxon>
        <taxon>Methanobacteriati</taxon>
        <taxon>Methanobacteriota</taxon>
        <taxon>Stenosarchaea group</taxon>
        <taxon>Methanomicrobia</taxon>
        <taxon>Methanosarcinales</taxon>
        <taxon>ANME-2 cluster</taxon>
        <taxon>Candidatus Methanoperedentaceae</taxon>
        <taxon>Candidatus Methanoperedens</taxon>
    </lineage>
</organism>
<comment type="caution">
    <text evidence="1">The sequence shown here is derived from an EMBL/GenBank/DDBJ whole genome shotgun (WGS) entry which is preliminary data.</text>
</comment>
<accession>A0A0P8A2L1</accession>
<dbReference type="InterPro" id="IPR027417">
    <property type="entry name" value="P-loop_NTPase"/>
</dbReference>
<dbReference type="Gene3D" id="3.40.50.300">
    <property type="entry name" value="P-loop containing nucleotide triphosphate hydrolases"/>
    <property type="match status" value="1"/>
</dbReference>
<dbReference type="EMBL" id="LKCM01000241">
    <property type="protein sequence ID" value="KPQ42318.1"/>
    <property type="molecule type" value="Genomic_DNA"/>
</dbReference>
<protein>
    <submittedName>
        <fullName evidence="1">Uncharacterized protein</fullName>
    </submittedName>
</protein>
<dbReference type="SMART" id="SM00028">
    <property type="entry name" value="TPR"/>
    <property type="match status" value="5"/>
</dbReference>
<dbReference type="PATRIC" id="fig|1719120.3.peg.3415"/>
<evidence type="ECO:0000313" key="1">
    <source>
        <dbReference type="EMBL" id="KPQ42318.1"/>
    </source>
</evidence>
<dbReference type="InterPro" id="IPR019734">
    <property type="entry name" value="TPR_rpt"/>
</dbReference>
<dbReference type="PANTHER" id="PTHR10039">
    <property type="entry name" value="AMELOGENIN"/>
    <property type="match status" value="1"/>
</dbReference>
<dbReference type="PANTHER" id="PTHR10039:SF14">
    <property type="entry name" value="NACHT DOMAIN-CONTAINING PROTEIN"/>
    <property type="match status" value="1"/>
</dbReference>
<dbReference type="Gene3D" id="1.25.40.10">
    <property type="entry name" value="Tetratricopeptide repeat domain"/>
    <property type="match status" value="5"/>
</dbReference>
<dbReference type="InterPro" id="IPR011990">
    <property type="entry name" value="TPR-like_helical_dom_sf"/>
</dbReference>
<reference evidence="1 2" key="1">
    <citation type="submission" date="2015-09" db="EMBL/GenBank/DDBJ databases">
        <title>A metagenomics-based metabolic model of nitrate-dependent anaerobic oxidation of methane by Methanoperedens-like archaea.</title>
        <authorList>
            <person name="Arshad A."/>
            <person name="Speth D.R."/>
            <person name="De Graaf R.M."/>
            <person name="Op Den Camp H.J."/>
            <person name="Jetten M.S."/>
            <person name="Welte C.U."/>
        </authorList>
    </citation>
    <scope>NUCLEOTIDE SEQUENCE [LARGE SCALE GENOMIC DNA]</scope>
</reference>
<evidence type="ECO:0000313" key="2">
    <source>
        <dbReference type="Proteomes" id="UP000050360"/>
    </source>
</evidence>
<sequence length="1423" mass="156932">MAVDIRSSQIGSDLFYEALIKSYVVSHSFVERPWLAKRIETALSDPNCRFLLLTAEPGAGKTAFMAWLANQHLDWPRYFIRRDSQTPLGSGDAHSFLFAIGHQLAALYPEIFNPDKLEIVIEQRIDTLEAGGRVVGMTIEELQVSPFYETSLKVKQDVKIAAGDLKGISVSKIVAEERFLEVGNLQYLALLDPAEVLLKEKPNARIVILIDAMDELRYFPSRDNILRWLISCPLLSPNIRIVITSRPEELLNILRQSKKEWLKEETIDTRSDEVQADLRRYTEQFISQGLVKQLLAGYERDEFVTLAVMRADGNFQYLAALLRGIEQTIEQDRKEQLKQLLRFENVPVGLENLYSFFLMQIKNSVSGEVIEILGDTPFEVRHVEAWKELYQPILGILAVAREPLDALQIKGFSGFQGEDRYLHAALEMLGQFLDHLYSSYRLYHSTFAEFLMSEKTQIAYPICYLEPAEWHRKITAYYRGKAKTWDNVDWSRVDNYGLLHLASHLYSLKEVKVKDVKVYRLELYGLICRSFMQEKLKRFGSHQSFAADVELAIEAARSEKPYDYVQEVRGVLIYATLGLLSTNVPPEAVGVLAAVGQVDKAEGYSALIRSKSLQARAYHLIGKVLIDQKEVKKAREVLVLSLEAAWAIGDEDARTEALKDIAAALVQIQEFDMVLAVAERIENVYTKAEMLIEVAPLIVAAGEKAKAAGIMNRALDIAETVDDWYWRAYILSRAAHAMALSGEKSKAAGIANKALAEAERIKDTYSKAWALGFIAQLILDLGERVSSADIANRMLAAVIEGGYYSVSILSMAAQLMAQLGEKDGLKRILDAALKIEDESEKVEALSEVMQALAITGEQEKALSVAEAINFELWVEPNPLRKVARILAQLEEFDRALAVVEKIHGESEKARALCEIAQVMARLGRRAEAVEIANKALVAAEAIDIDEPFKAEVISEVALTMVQIEEKAKAAEIANRALDVEAASRHSLSWNSISGVPTYQISVSEVCKVAQALAYAGDKVKAAEIANRALVAVAEVIENKETKVNTLNGIAVAMSQVGEKAKAAEIANRALAIAEKIKNDTDKVYSLGSVAATMALLGEKDGLNRVLAASEGIKDVPNESNRTEALNCWRAPAIAQIGDFDMALAIAEKIENRYDKAETLIKIALSMAQSGKRAEAVEIANKALTAAETIDDESLNLKSYALNSIAAAMVQLGDRARAAEITNKALIAAEKIDYETHKAYALIGVAQAMAQLGEKDGLSRVLAAAESIEQRFSKAEALSSVAQAMAQSGEKAKAVEIANKALTVAVESDSFGAQALSSVAEAMAQVGEKDGLNRVLAAAETIEYKHEKAEALGGIAEAIVQAGEFEQAFSIWRDELALVQSAGRDQVFRAIEKGASLIAARDQGHTLWKIYEAIVEIEGWWDTQ</sequence>
<proteinExistence type="predicted"/>
<dbReference type="Proteomes" id="UP000050360">
    <property type="component" value="Unassembled WGS sequence"/>
</dbReference>